<name>A0ACA9Y3C1_9ASCO</name>
<keyword evidence="2" id="KW-1185">Reference proteome</keyword>
<evidence type="ECO:0000313" key="1">
    <source>
        <dbReference type="EMBL" id="CAH6719422.1"/>
    </source>
</evidence>
<dbReference type="Proteomes" id="UP001152531">
    <property type="component" value="Unassembled WGS sequence"/>
</dbReference>
<organism evidence="1 2">
    <name type="scientific">[Candida] jaroonii</name>
    <dbReference type="NCBI Taxonomy" id="467808"/>
    <lineage>
        <taxon>Eukaryota</taxon>
        <taxon>Fungi</taxon>
        <taxon>Dikarya</taxon>
        <taxon>Ascomycota</taxon>
        <taxon>Saccharomycotina</taxon>
        <taxon>Pichiomycetes</taxon>
        <taxon>Debaryomycetaceae</taxon>
        <taxon>Yamadazyma</taxon>
    </lineage>
</organism>
<accession>A0ACA9Y3C1</accession>
<sequence length="415" mass="48040">MASRKILPIGAAAGLLYYYDQNVNPIISSNFQQLKKETPPPETIGKKVSAKSEELKKSFNDNKKDLENKVQAESKGISNSIEKQYNKLESKTSELYNKLSFNDVSKEAENLKKDVKNEYYEKTGQNKSLVRSTVAGYIDYINEFGDYLLGRSPTPVLTNKQKQQSWFAWGASVTDDAIENFDFDRAKSVNDYKESNQRLTQLTREFQNKHLTREQQKLLDDAQKDVNNSLDQLSKYGREFVDNTTKAIEDSKKSWFNWGSAKRDELSDQYNKQKDLAIKKYEESKKKMDELAAKTFKTDDEKKEYLKQAENDLNNAMTQLSKFGSNLSAEINERLQKSKKSWWNWSSKKSDELSQSWEQGKDSANEQYEIAKKKYDDLVYQIKQGLVPEKEKEEHLKKAQSDLNSAWNNLKKIVG</sequence>
<proteinExistence type="predicted"/>
<protein>
    <submittedName>
        <fullName evidence="1">Uncharacterized protein</fullName>
    </submittedName>
</protein>
<reference evidence="1" key="1">
    <citation type="submission" date="2022-06" db="EMBL/GenBank/DDBJ databases">
        <authorList>
            <person name="Legras J.-L."/>
            <person name="Devillers H."/>
            <person name="Grondin C."/>
        </authorList>
    </citation>
    <scope>NUCLEOTIDE SEQUENCE</scope>
    <source>
        <strain evidence="1">CLIB 1444</strain>
    </source>
</reference>
<gene>
    <name evidence="1" type="ORF">CLIB1444_02S08218</name>
</gene>
<dbReference type="EMBL" id="CALSDN010000002">
    <property type="protein sequence ID" value="CAH6719422.1"/>
    <property type="molecule type" value="Genomic_DNA"/>
</dbReference>
<comment type="caution">
    <text evidence="1">The sequence shown here is derived from an EMBL/GenBank/DDBJ whole genome shotgun (WGS) entry which is preliminary data.</text>
</comment>
<evidence type="ECO:0000313" key="2">
    <source>
        <dbReference type="Proteomes" id="UP001152531"/>
    </source>
</evidence>